<feature type="compositionally biased region" description="Basic and acidic residues" evidence="1">
    <location>
        <begin position="186"/>
        <end position="205"/>
    </location>
</feature>
<sequence length="205" mass="22634">MSKALSYLYGTPIQVLPAGHVGLAGALVLWVAQSGGRQMIFLRNTTTADSNARLTSFFGLGKHEDMAAAMRSSARAQLGETFCKSLKVQNITLDKVAAAPMFTYTDEQNGIVTPVQTLVWVMQVQAMQLELIELQPDHELVMVPEHALRNSRPSHISPTHVAIWRSIMGHLPLKKLPTDGDTAAELEERREADAKAEKPTRRQLH</sequence>
<evidence type="ECO:0000313" key="3">
    <source>
        <dbReference type="EMBL" id="TKW61218.1"/>
    </source>
</evidence>
<comment type="caution">
    <text evidence="3">The sequence shown here is derived from an EMBL/GenBank/DDBJ whole genome shotgun (WGS) entry which is preliminary data.</text>
</comment>
<protein>
    <recommendedName>
        <fullName evidence="5">Nudix hydrolase domain-containing protein</fullName>
    </recommendedName>
</protein>
<dbReference type="EMBL" id="VAFM01000001">
    <property type="protein sequence ID" value="TKW61218.1"/>
    <property type="molecule type" value="Genomic_DNA"/>
</dbReference>
<organism evidence="3 4">
    <name type="scientific">Blastochloris viridis</name>
    <name type="common">Rhodopseudomonas viridis</name>
    <dbReference type="NCBI Taxonomy" id="1079"/>
    <lineage>
        <taxon>Bacteria</taxon>
        <taxon>Pseudomonadati</taxon>
        <taxon>Pseudomonadota</taxon>
        <taxon>Alphaproteobacteria</taxon>
        <taxon>Hyphomicrobiales</taxon>
        <taxon>Blastochloridaceae</taxon>
        <taxon>Blastochloris</taxon>
    </lineage>
</organism>
<proteinExistence type="predicted"/>
<name>A0A6N4RDK9_BLAVI</name>
<feature type="transmembrane region" description="Helical" evidence="2">
    <location>
        <begin position="12"/>
        <end position="32"/>
    </location>
</feature>
<dbReference type="Proteomes" id="UP000320948">
    <property type="component" value="Unassembled WGS sequence"/>
</dbReference>
<evidence type="ECO:0008006" key="5">
    <source>
        <dbReference type="Google" id="ProtNLM"/>
    </source>
</evidence>
<reference evidence="3 4" key="1">
    <citation type="journal article" date="2017" name="Nat. Commun.">
        <title>In situ click chemistry generation of cyclooxygenase-2 inhibitors.</title>
        <authorList>
            <person name="Bhardwaj A."/>
            <person name="Kaur J."/>
            <person name="Wuest M."/>
            <person name="Wuest F."/>
        </authorList>
    </citation>
    <scope>NUCLEOTIDE SEQUENCE [LARGE SCALE GENOMIC DNA]</scope>
    <source>
        <strain evidence="3">S2_018_000_R2_106</strain>
    </source>
</reference>
<evidence type="ECO:0000256" key="2">
    <source>
        <dbReference type="SAM" id="Phobius"/>
    </source>
</evidence>
<evidence type="ECO:0000313" key="4">
    <source>
        <dbReference type="Proteomes" id="UP000320948"/>
    </source>
</evidence>
<evidence type="ECO:0000256" key="1">
    <source>
        <dbReference type="SAM" id="MobiDB-lite"/>
    </source>
</evidence>
<keyword evidence="2" id="KW-0472">Membrane</keyword>
<dbReference type="AlphaFoldDB" id="A0A6N4RDK9"/>
<gene>
    <name evidence="3" type="ORF">DI628_00900</name>
</gene>
<accession>A0A6N4RDK9</accession>
<keyword evidence="2" id="KW-1133">Transmembrane helix</keyword>
<feature type="region of interest" description="Disordered" evidence="1">
    <location>
        <begin position="175"/>
        <end position="205"/>
    </location>
</feature>
<keyword evidence="2" id="KW-0812">Transmembrane</keyword>